<name>A0A327VQI0_9BACT</name>
<comment type="caution">
    <text evidence="3">The sequence shown here is derived from an EMBL/GenBank/DDBJ whole genome shotgun (WGS) entry which is preliminary data.</text>
</comment>
<dbReference type="SUPFAM" id="SSF52317">
    <property type="entry name" value="Class I glutamine amidotransferase-like"/>
    <property type="match status" value="1"/>
</dbReference>
<keyword evidence="1" id="KW-1133">Transmembrane helix</keyword>
<dbReference type="PANTHER" id="PTHR43130:SF3">
    <property type="entry name" value="HTH-TYPE TRANSCRIPTIONAL REGULATOR RV1931C"/>
    <property type="match status" value="1"/>
</dbReference>
<dbReference type="InterPro" id="IPR052158">
    <property type="entry name" value="INH-QAR"/>
</dbReference>
<feature type="transmembrane region" description="Helical" evidence="1">
    <location>
        <begin position="9"/>
        <end position="26"/>
    </location>
</feature>
<dbReference type="InterPro" id="IPR002818">
    <property type="entry name" value="DJ-1/PfpI"/>
</dbReference>
<keyword evidence="1" id="KW-0472">Membrane</keyword>
<dbReference type="Gene3D" id="3.40.50.880">
    <property type="match status" value="2"/>
</dbReference>
<evidence type="ECO:0000313" key="4">
    <source>
        <dbReference type="Proteomes" id="UP000249819"/>
    </source>
</evidence>
<evidence type="ECO:0000256" key="1">
    <source>
        <dbReference type="SAM" id="Phobius"/>
    </source>
</evidence>
<sequence>MTKVRNRKMTYCVLLMIGMIVMWLFHACAPVREFMHWKTFNGIASINGGRPAFNPAKKTVIIIADNEGTEIFDLMAPYYLFNATEKANVYIVARDKTPVILRKGLFLMPDFSFGEFDSMGIHPQVIVIPNLSAMDARHQNQEILGWIKKQYRDTTFVLSVCDGALTAAATGIYDGKPLTTHASDFAAISKQFNKPLWVNNIRVTQSGRLFSTAGVSNATDGALSIIDTLFGRPTMLRVSKMIHYALSADRNAHKSIAIDFGDKAAIGKKVLFGKNRQVGVLLQDGANELELAAVLDTYNRTFPKSLESISLTNQSIRTGYGLTLFPTASLDKFHPTELHVLCPDKLPSTSHHLFDPSILVKYEQQSSQYIIDVCLSRIRLQYGLRYTEVVKRLLDYN</sequence>
<dbReference type="OrthoDB" id="6382410at2"/>
<feature type="domain" description="DJ-1/PfpI" evidence="2">
    <location>
        <begin position="58"/>
        <end position="226"/>
    </location>
</feature>
<dbReference type="InterPro" id="IPR029062">
    <property type="entry name" value="Class_I_gatase-like"/>
</dbReference>
<reference evidence="3 4" key="1">
    <citation type="submission" date="2018-06" db="EMBL/GenBank/DDBJ databases">
        <title>Genomic Encyclopedia of Archaeal and Bacterial Type Strains, Phase II (KMG-II): from individual species to whole genera.</title>
        <authorList>
            <person name="Goeker M."/>
        </authorList>
    </citation>
    <scope>NUCLEOTIDE SEQUENCE [LARGE SCALE GENOMIC DNA]</scope>
    <source>
        <strain evidence="3 4">DSM 29821</strain>
    </source>
</reference>
<keyword evidence="4" id="KW-1185">Reference proteome</keyword>
<dbReference type="AlphaFoldDB" id="A0A327VQI0"/>
<dbReference type="PANTHER" id="PTHR43130">
    <property type="entry name" value="ARAC-FAMILY TRANSCRIPTIONAL REGULATOR"/>
    <property type="match status" value="1"/>
</dbReference>
<accession>A0A327VQI0</accession>
<dbReference type="EMBL" id="QLMA01000007">
    <property type="protein sequence ID" value="RAJ77313.1"/>
    <property type="molecule type" value="Genomic_DNA"/>
</dbReference>
<evidence type="ECO:0000313" key="3">
    <source>
        <dbReference type="EMBL" id="RAJ77313.1"/>
    </source>
</evidence>
<proteinExistence type="predicted"/>
<dbReference type="Pfam" id="PF01965">
    <property type="entry name" value="DJ-1_PfpI"/>
    <property type="match status" value="1"/>
</dbReference>
<dbReference type="Proteomes" id="UP000249819">
    <property type="component" value="Unassembled WGS sequence"/>
</dbReference>
<protein>
    <submittedName>
        <fullName evidence="3">DJ-1/PfpI family protein</fullName>
    </submittedName>
</protein>
<organism evidence="3 4">
    <name type="scientific">Chitinophaga dinghuensis</name>
    <dbReference type="NCBI Taxonomy" id="1539050"/>
    <lineage>
        <taxon>Bacteria</taxon>
        <taxon>Pseudomonadati</taxon>
        <taxon>Bacteroidota</taxon>
        <taxon>Chitinophagia</taxon>
        <taxon>Chitinophagales</taxon>
        <taxon>Chitinophagaceae</taxon>
        <taxon>Chitinophaga</taxon>
    </lineage>
</organism>
<keyword evidence="1" id="KW-0812">Transmembrane</keyword>
<gene>
    <name evidence="3" type="ORF">CLV59_10780</name>
</gene>
<evidence type="ECO:0000259" key="2">
    <source>
        <dbReference type="Pfam" id="PF01965"/>
    </source>
</evidence>